<gene>
    <name evidence="2" type="ORF">H9L10_08270</name>
</gene>
<keyword evidence="3" id="KW-1185">Reference proteome</keyword>
<dbReference type="Proteomes" id="UP000515976">
    <property type="component" value="Chromosome"/>
</dbReference>
<evidence type="ECO:0000259" key="1">
    <source>
        <dbReference type="PROSITE" id="PS50937"/>
    </source>
</evidence>
<dbReference type="AlphaFoldDB" id="A0A7G9QYC5"/>
<dbReference type="Pfam" id="PF13411">
    <property type="entry name" value="MerR_1"/>
    <property type="match status" value="1"/>
</dbReference>
<dbReference type="GO" id="GO:0003677">
    <property type="term" value="F:DNA binding"/>
    <property type="evidence" value="ECO:0007669"/>
    <property type="project" value="InterPro"/>
</dbReference>
<name>A0A7G9QYC5_9MICO</name>
<dbReference type="InterPro" id="IPR009061">
    <property type="entry name" value="DNA-bd_dom_put_sf"/>
</dbReference>
<feature type="domain" description="HTH merR-type" evidence="1">
    <location>
        <begin position="1"/>
        <end position="70"/>
    </location>
</feature>
<proteinExistence type="predicted"/>
<accession>A0A7G9QYC5</accession>
<dbReference type="InterPro" id="IPR000551">
    <property type="entry name" value="MerR-type_HTH_dom"/>
</dbReference>
<reference evidence="2 3" key="1">
    <citation type="submission" date="2020-08" db="EMBL/GenBank/DDBJ databases">
        <title>Genome sequence of Phycicoccus endophyticus JCM 31784T.</title>
        <authorList>
            <person name="Hyun D.-W."/>
            <person name="Bae J.-W."/>
        </authorList>
    </citation>
    <scope>NUCLEOTIDE SEQUENCE [LARGE SCALE GENOMIC DNA]</scope>
    <source>
        <strain evidence="2 3">JCM 31784</strain>
    </source>
</reference>
<sequence>MRISELATRTGVPVPTLKFYLRERVLHPGRATSRTSAEYDEGHVERVRLLRVLAEHGGISVADLRVIVAALEAPPPSRHELLGAAHDVLPGARTGTPAGEEVTGLFADLGWPVPADAAFAAGLGEAVDAARAAGVPITPTTLRRYAAAMRHVAEVDVGLALAAASPADALRTVVVGTVLVDPVLAALRRVAQQVVSTERA</sequence>
<dbReference type="GO" id="GO:0006355">
    <property type="term" value="P:regulation of DNA-templated transcription"/>
    <property type="evidence" value="ECO:0007669"/>
    <property type="project" value="InterPro"/>
</dbReference>
<evidence type="ECO:0000313" key="3">
    <source>
        <dbReference type="Proteomes" id="UP000515976"/>
    </source>
</evidence>
<dbReference type="PRINTS" id="PR00040">
    <property type="entry name" value="HTHMERR"/>
</dbReference>
<dbReference type="RefSeq" id="WP_166100629.1">
    <property type="nucleotide sequence ID" value="NZ_BMMY01000007.1"/>
</dbReference>
<dbReference type="SMART" id="SM00422">
    <property type="entry name" value="HTH_MERR"/>
    <property type="match status" value="1"/>
</dbReference>
<dbReference type="PROSITE" id="PS50937">
    <property type="entry name" value="HTH_MERR_2"/>
    <property type="match status" value="1"/>
</dbReference>
<organism evidence="2 3">
    <name type="scientific">Phycicoccus endophyticus</name>
    <dbReference type="NCBI Taxonomy" id="1690220"/>
    <lineage>
        <taxon>Bacteria</taxon>
        <taxon>Bacillati</taxon>
        <taxon>Actinomycetota</taxon>
        <taxon>Actinomycetes</taxon>
        <taxon>Micrococcales</taxon>
        <taxon>Intrasporangiaceae</taxon>
        <taxon>Phycicoccus</taxon>
    </lineage>
</organism>
<dbReference type="Gene3D" id="1.10.1660.10">
    <property type="match status" value="1"/>
</dbReference>
<evidence type="ECO:0000313" key="2">
    <source>
        <dbReference type="EMBL" id="QNN48350.1"/>
    </source>
</evidence>
<dbReference type="KEGG" id="pei:H9L10_08270"/>
<dbReference type="EMBL" id="CP060712">
    <property type="protein sequence ID" value="QNN48350.1"/>
    <property type="molecule type" value="Genomic_DNA"/>
</dbReference>
<dbReference type="SUPFAM" id="SSF46955">
    <property type="entry name" value="Putative DNA-binding domain"/>
    <property type="match status" value="1"/>
</dbReference>
<protein>
    <submittedName>
        <fullName evidence="2">MerR family transcriptional regulator</fullName>
    </submittedName>
</protein>